<proteinExistence type="predicted"/>
<accession>A0AAV0N157</accession>
<evidence type="ECO:0000313" key="1">
    <source>
        <dbReference type="EMBL" id="CAI0452250.1"/>
    </source>
</evidence>
<protein>
    <submittedName>
        <fullName evidence="1">Uncharacterized protein</fullName>
    </submittedName>
</protein>
<organism evidence="1 2">
    <name type="scientific">Linum tenue</name>
    <dbReference type="NCBI Taxonomy" id="586396"/>
    <lineage>
        <taxon>Eukaryota</taxon>
        <taxon>Viridiplantae</taxon>
        <taxon>Streptophyta</taxon>
        <taxon>Embryophyta</taxon>
        <taxon>Tracheophyta</taxon>
        <taxon>Spermatophyta</taxon>
        <taxon>Magnoliopsida</taxon>
        <taxon>eudicotyledons</taxon>
        <taxon>Gunneridae</taxon>
        <taxon>Pentapetalae</taxon>
        <taxon>rosids</taxon>
        <taxon>fabids</taxon>
        <taxon>Malpighiales</taxon>
        <taxon>Linaceae</taxon>
        <taxon>Linum</taxon>
    </lineage>
</organism>
<keyword evidence="2" id="KW-1185">Reference proteome</keyword>
<reference evidence="1" key="1">
    <citation type="submission" date="2022-08" db="EMBL/GenBank/DDBJ databases">
        <authorList>
            <person name="Gutierrez-Valencia J."/>
        </authorList>
    </citation>
    <scope>NUCLEOTIDE SEQUENCE</scope>
</reference>
<feature type="non-terminal residue" evidence="1">
    <location>
        <position position="73"/>
    </location>
</feature>
<dbReference type="EMBL" id="CAMGYJ010000007">
    <property type="protein sequence ID" value="CAI0452250.1"/>
    <property type="molecule type" value="Genomic_DNA"/>
</dbReference>
<dbReference type="AlphaFoldDB" id="A0AAV0N157"/>
<evidence type="ECO:0000313" key="2">
    <source>
        <dbReference type="Proteomes" id="UP001154282"/>
    </source>
</evidence>
<comment type="caution">
    <text evidence="1">The sequence shown here is derived from an EMBL/GenBank/DDBJ whole genome shotgun (WGS) entry which is preliminary data.</text>
</comment>
<name>A0AAV0N157_9ROSI</name>
<sequence>MGNGRISLFFLINETHVSNPPTTQKSIYYLFYHLTDKSMNHPKNPQTLLSQTQPFPLLLICCPPPHFSSTLPC</sequence>
<gene>
    <name evidence="1" type="ORF">LITE_LOCUS31152</name>
</gene>
<dbReference type="Proteomes" id="UP001154282">
    <property type="component" value="Unassembled WGS sequence"/>
</dbReference>